<keyword evidence="3 4" id="KW-0648">Protein biosynthesis</keyword>
<name>A0AAV1IIL7_9CHLO</name>
<organism evidence="6 7">
    <name type="scientific">Coccomyxa viridis</name>
    <dbReference type="NCBI Taxonomy" id="1274662"/>
    <lineage>
        <taxon>Eukaryota</taxon>
        <taxon>Viridiplantae</taxon>
        <taxon>Chlorophyta</taxon>
        <taxon>core chlorophytes</taxon>
        <taxon>Trebouxiophyceae</taxon>
        <taxon>Trebouxiophyceae incertae sedis</taxon>
        <taxon>Coccomyxaceae</taxon>
        <taxon>Coccomyxa</taxon>
    </lineage>
</organism>
<dbReference type="GO" id="GO:0005852">
    <property type="term" value="C:eukaryotic translation initiation factor 3 complex"/>
    <property type="evidence" value="ECO:0007669"/>
    <property type="project" value="UniProtKB-UniRule"/>
</dbReference>
<dbReference type="AlphaFoldDB" id="A0AAV1IIL7"/>
<evidence type="ECO:0000313" key="7">
    <source>
        <dbReference type="Proteomes" id="UP001314263"/>
    </source>
</evidence>
<dbReference type="GO" id="GO:0016282">
    <property type="term" value="C:eukaryotic 43S preinitiation complex"/>
    <property type="evidence" value="ECO:0007669"/>
    <property type="project" value="UniProtKB-UniRule"/>
</dbReference>
<reference evidence="6 7" key="1">
    <citation type="submission" date="2023-10" db="EMBL/GenBank/DDBJ databases">
        <authorList>
            <person name="Maclean D."/>
            <person name="Macfadyen A."/>
        </authorList>
    </citation>
    <scope>NUCLEOTIDE SEQUENCE [LARGE SCALE GENOMIC DNA]</scope>
</reference>
<proteinExistence type="inferred from homology"/>
<comment type="caution">
    <text evidence="6">The sequence shown here is derived from an EMBL/GenBank/DDBJ whole genome shotgun (WGS) entry which is preliminary data.</text>
</comment>
<comment type="similarity">
    <text evidence="4">Belongs to the eIF-3 subunit L family.</text>
</comment>
<dbReference type="Pfam" id="PF10255">
    <property type="entry name" value="Paf67"/>
    <property type="match status" value="1"/>
</dbReference>
<comment type="function">
    <text evidence="4">Component of the eukaryotic translation initiation factor 3 (eIF-3) complex, which is involved in protein synthesis of a specialized repertoire of mRNAs and, together with other initiation factors, stimulates binding of mRNA and methionyl-tRNAi to the 40S ribosome. The eIF-3 complex specifically targets and initiates translation of a subset of mRNAs involved in cell proliferation.</text>
</comment>
<keyword evidence="2 4" id="KW-0396">Initiation factor</keyword>
<feature type="region of interest" description="Disordered" evidence="5">
    <location>
        <begin position="510"/>
        <end position="533"/>
    </location>
</feature>
<accession>A0AAV1IIL7</accession>
<comment type="subcellular location">
    <subcellularLocation>
        <location evidence="4">Cytoplasm</location>
    </subcellularLocation>
</comment>
<gene>
    <name evidence="6" type="ORF">CVIRNUC_010385</name>
</gene>
<evidence type="ECO:0000256" key="4">
    <source>
        <dbReference type="HAMAP-Rule" id="MF_03011"/>
    </source>
</evidence>
<sequence>MAFRQQQQYVDYSDGVPDKVKQFVVYFYRHIRERNIPEIFSMYEVSFAKLSEMYFRGTTWPPVQYISSLVDDDSVFCLLYKEMYYRHLYATVQPTLEQRCESWDNYCALFNIILTSSINMQLPNGWLWDMVDEFVYQFQSWQQYRGKLSSKGAEELEALRSCEHMWSILSVLNYLQALADKSGIAKELSTVAGQEHFYTTEGYDQGTNVLRMVGYFSLVGLLRVHTLVGDYYGALKALGAIHPFQRSNLFTPKIATCNISLYYYTGFCYLLLRRYTDAARTFNIVLTYISRVKQYHSRSAQYEQILKKNEQMYALTAITLALCPAAQRELDETVMNTLKDKYNEKMGRMMRGIDSTYEELFAYACPKFITAAPPNLDAPGSNTNQEAYRLQLRCFQSMVQEQQHLPSLKQLLKLYTTISLPKLASLMDMNETTLRSQLMLLKMTGYCTTWNGEGDAAAGTRQAATEIDFHTDIDEDGVELVSVEEVQQVRRQGEFLGRHITKFKEIVRDLNMPPPTPADGGVAPRPRPALTGY</sequence>
<dbReference type="InterPro" id="IPR019382">
    <property type="entry name" value="eIF3l"/>
</dbReference>
<evidence type="ECO:0000313" key="6">
    <source>
        <dbReference type="EMBL" id="CAK0787169.1"/>
    </source>
</evidence>
<evidence type="ECO:0000256" key="2">
    <source>
        <dbReference type="ARBA" id="ARBA00022540"/>
    </source>
</evidence>
<dbReference type="HAMAP" id="MF_03011">
    <property type="entry name" value="eIF3l"/>
    <property type="match status" value="1"/>
</dbReference>
<dbReference type="EMBL" id="CAUYUE010000016">
    <property type="protein sequence ID" value="CAK0787169.1"/>
    <property type="molecule type" value="Genomic_DNA"/>
</dbReference>
<dbReference type="PANTHER" id="PTHR13242:SF0">
    <property type="entry name" value="EUKARYOTIC TRANSLATION INITIATION FACTOR 3 SUBUNIT L"/>
    <property type="match status" value="1"/>
</dbReference>
<dbReference type="GO" id="GO:0001732">
    <property type="term" value="P:formation of cytoplasmic translation initiation complex"/>
    <property type="evidence" value="ECO:0007669"/>
    <property type="project" value="UniProtKB-UniRule"/>
</dbReference>
<evidence type="ECO:0000256" key="3">
    <source>
        <dbReference type="ARBA" id="ARBA00022917"/>
    </source>
</evidence>
<comment type="subunit">
    <text evidence="4">Component of the eukaryotic translation initiation factor 3 (eIF-3) complex.</text>
</comment>
<protein>
    <recommendedName>
        <fullName evidence="4">Eukaryotic translation initiation factor 3 subunit L</fullName>
        <shortName evidence="4">eIF3l</shortName>
    </recommendedName>
</protein>
<keyword evidence="1 4" id="KW-0963">Cytoplasm</keyword>
<evidence type="ECO:0000256" key="5">
    <source>
        <dbReference type="SAM" id="MobiDB-lite"/>
    </source>
</evidence>
<keyword evidence="7" id="KW-1185">Reference proteome</keyword>
<evidence type="ECO:0000256" key="1">
    <source>
        <dbReference type="ARBA" id="ARBA00022490"/>
    </source>
</evidence>
<dbReference type="PANTHER" id="PTHR13242">
    <property type="entry name" value="EUKARYOTIC TRANSLATION INITIATION FACTOR 3"/>
    <property type="match status" value="1"/>
</dbReference>
<dbReference type="GO" id="GO:0033290">
    <property type="term" value="C:eukaryotic 48S preinitiation complex"/>
    <property type="evidence" value="ECO:0007669"/>
    <property type="project" value="UniProtKB-UniRule"/>
</dbReference>
<dbReference type="Proteomes" id="UP001314263">
    <property type="component" value="Unassembled WGS sequence"/>
</dbReference>
<dbReference type="GO" id="GO:0003743">
    <property type="term" value="F:translation initiation factor activity"/>
    <property type="evidence" value="ECO:0007669"/>
    <property type="project" value="UniProtKB-UniRule"/>
</dbReference>